<dbReference type="RefSeq" id="WP_123916765.1">
    <property type="nucleotide sequence ID" value="NZ_RKRA01000001.1"/>
</dbReference>
<evidence type="ECO:0000313" key="7">
    <source>
        <dbReference type="EMBL" id="RPF27314.1"/>
    </source>
</evidence>
<evidence type="ECO:0000313" key="8">
    <source>
        <dbReference type="Proteomes" id="UP000280726"/>
    </source>
</evidence>
<proteinExistence type="predicted"/>
<dbReference type="InterPro" id="IPR011707">
    <property type="entry name" value="Cu-oxidase-like_N"/>
</dbReference>
<dbReference type="Pfam" id="PF07731">
    <property type="entry name" value="Cu-oxidase_2"/>
    <property type="match status" value="1"/>
</dbReference>
<dbReference type="Pfam" id="PF00394">
    <property type="entry name" value="Cu-oxidase"/>
    <property type="match status" value="1"/>
</dbReference>
<feature type="domain" description="Plastocyanin-like" evidence="5">
    <location>
        <begin position="407"/>
        <end position="517"/>
    </location>
</feature>
<dbReference type="PANTHER" id="PTHR11709">
    <property type="entry name" value="MULTI-COPPER OXIDASE"/>
    <property type="match status" value="1"/>
</dbReference>
<dbReference type="EMBL" id="RKRA01000001">
    <property type="protein sequence ID" value="RPF27314.1"/>
    <property type="molecule type" value="Genomic_DNA"/>
</dbReference>
<dbReference type="PROSITE" id="PS00080">
    <property type="entry name" value="MULTICOPPER_OXIDASE2"/>
    <property type="match status" value="1"/>
</dbReference>
<dbReference type="AlphaFoldDB" id="A0A3N4Z5S3"/>
<comment type="caution">
    <text evidence="7">The sequence shown here is derived from an EMBL/GenBank/DDBJ whole genome shotgun (WGS) entry which is preliminary data.</text>
</comment>
<accession>A0A3N4Z5S3</accession>
<keyword evidence="2" id="KW-0560">Oxidoreductase</keyword>
<dbReference type="OrthoDB" id="345021at2"/>
<evidence type="ECO:0000259" key="5">
    <source>
        <dbReference type="Pfam" id="PF07731"/>
    </source>
</evidence>
<feature type="signal peptide" evidence="3">
    <location>
        <begin position="1"/>
        <end position="30"/>
    </location>
</feature>
<dbReference type="GO" id="GO:0005507">
    <property type="term" value="F:copper ion binding"/>
    <property type="evidence" value="ECO:0007669"/>
    <property type="project" value="InterPro"/>
</dbReference>
<reference evidence="7 8" key="1">
    <citation type="submission" date="2018-11" db="EMBL/GenBank/DDBJ databases">
        <title>Sequencing the genomes of 1000 actinobacteria strains.</title>
        <authorList>
            <person name="Klenk H.-P."/>
        </authorList>
    </citation>
    <scope>NUCLEOTIDE SEQUENCE [LARGE SCALE GENOMIC DNA]</scope>
    <source>
        <strain evidence="7 8">DSM 14418</strain>
    </source>
</reference>
<protein>
    <submittedName>
        <fullName evidence="7">FtsP/CotA-like multicopper oxidase with cupredoxin domain</fullName>
    </submittedName>
</protein>
<dbReference type="PANTHER" id="PTHR11709:SF2">
    <property type="entry name" value="MULTICOPPER OXIDASE LPR1"/>
    <property type="match status" value="1"/>
</dbReference>
<dbReference type="SUPFAM" id="SSF49503">
    <property type="entry name" value="Cupredoxins"/>
    <property type="match status" value="3"/>
</dbReference>
<dbReference type="InterPro" id="IPR045087">
    <property type="entry name" value="Cu-oxidase_fam"/>
</dbReference>
<dbReference type="InterPro" id="IPR002355">
    <property type="entry name" value="Cu_oxidase_Cu_BS"/>
</dbReference>
<gene>
    <name evidence="7" type="ORF">EDD32_1793</name>
</gene>
<dbReference type="InterPro" id="IPR011706">
    <property type="entry name" value="Cu-oxidase_C"/>
</dbReference>
<feature type="domain" description="Plastocyanin-like" evidence="6">
    <location>
        <begin position="82"/>
        <end position="214"/>
    </location>
</feature>
<evidence type="ECO:0000259" key="4">
    <source>
        <dbReference type="Pfam" id="PF00394"/>
    </source>
</evidence>
<keyword evidence="3" id="KW-0732">Signal</keyword>
<keyword evidence="1" id="KW-0479">Metal-binding</keyword>
<feature type="domain" description="Plastocyanin-like" evidence="4">
    <location>
        <begin position="249"/>
        <end position="363"/>
    </location>
</feature>
<dbReference type="InterPro" id="IPR001117">
    <property type="entry name" value="Cu-oxidase_2nd"/>
</dbReference>
<sequence>MAGISRRSMLRAAAAVAAGATVGAPVAAHAARGGPGGGGGGGTGGGGTVLDPPVGGRFADPVLLADVSADPAVVDVALTARMATVTVGGATASLMTYDGLRPGGTIRARRDQLLRVRMRNDLPASGARNILGHPLYDTNLHTHGLHVTPGDNPNGTHGDNMMVMLRPGESTVYEYDLSLQRPGTLNFYHPHLHGSVADQMWAGMAGALVVEDETETLSAYTERVMVLQDVTVVGSVAEPHDAMMDYMHGLEGRAVTVNGVVNPRIDIAPGQVQRWRLVNACVARFFRLSLAGHTLHVVGTDGGLLEKPYAVGELLLSPGERVDLLVKASGSPSTSYKLLSLPYSRQGAMGGDQVTLATLTYGGKRTRVDQTLPTVVDPAATRARIDTAGLKRVRMDLSMGQGHGYINGISFTGHDSSYMTMSELGTWEVWEVTNSSGMDHPFHHHTNHAQVLSVTGGDPGYAQLWTSAAAWKDVTVVPRWGRVELLVPVRDHAGMSMLHCHIIEHEDIGMMGVWHIEEAMGPM</sequence>
<evidence type="ECO:0000256" key="1">
    <source>
        <dbReference type="ARBA" id="ARBA00022723"/>
    </source>
</evidence>
<name>A0A3N4Z5S3_9MICO</name>
<dbReference type="Pfam" id="PF07732">
    <property type="entry name" value="Cu-oxidase_3"/>
    <property type="match status" value="1"/>
</dbReference>
<dbReference type="GO" id="GO:0016491">
    <property type="term" value="F:oxidoreductase activity"/>
    <property type="evidence" value="ECO:0007669"/>
    <property type="project" value="UniProtKB-KW"/>
</dbReference>
<dbReference type="CDD" id="cd13881">
    <property type="entry name" value="CuRO_2_McoC_like"/>
    <property type="match status" value="1"/>
</dbReference>
<dbReference type="PROSITE" id="PS51318">
    <property type="entry name" value="TAT"/>
    <property type="match status" value="1"/>
</dbReference>
<dbReference type="InterPro" id="IPR008972">
    <property type="entry name" value="Cupredoxin"/>
</dbReference>
<keyword evidence="8" id="KW-1185">Reference proteome</keyword>
<evidence type="ECO:0000256" key="2">
    <source>
        <dbReference type="ARBA" id="ARBA00023002"/>
    </source>
</evidence>
<evidence type="ECO:0000259" key="6">
    <source>
        <dbReference type="Pfam" id="PF07732"/>
    </source>
</evidence>
<dbReference type="Gene3D" id="2.60.40.420">
    <property type="entry name" value="Cupredoxins - blue copper proteins"/>
    <property type="match status" value="3"/>
</dbReference>
<feature type="chain" id="PRO_5017938507" evidence="3">
    <location>
        <begin position="31"/>
        <end position="523"/>
    </location>
</feature>
<dbReference type="Proteomes" id="UP000280726">
    <property type="component" value="Unassembled WGS sequence"/>
</dbReference>
<organism evidence="7 8">
    <name type="scientific">Georgenia muralis</name>
    <dbReference type="NCBI Taxonomy" id="154117"/>
    <lineage>
        <taxon>Bacteria</taxon>
        <taxon>Bacillati</taxon>
        <taxon>Actinomycetota</taxon>
        <taxon>Actinomycetes</taxon>
        <taxon>Micrococcales</taxon>
        <taxon>Bogoriellaceae</taxon>
        <taxon>Georgenia</taxon>
    </lineage>
</organism>
<evidence type="ECO:0000256" key="3">
    <source>
        <dbReference type="SAM" id="SignalP"/>
    </source>
</evidence>
<dbReference type="InterPro" id="IPR006311">
    <property type="entry name" value="TAT_signal"/>
</dbReference>
<dbReference type="CDD" id="cd13853">
    <property type="entry name" value="CuRO_1_Tth-MCO_like"/>
    <property type="match status" value="1"/>
</dbReference>